<name>A0A1I0RMU5_9FLAO</name>
<evidence type="ECO:0000313" key="2">
    <source>
        <dbReference type="EMBL" id="SEW42318.1"/>
    </source>
</evidence>
<accession>A0A1I0RMU5</accession>
<dbReference type="Pfam" id="PF03724">
    <property type="entry name" value="META"/>
    <property type="match status" value="1"/>
</dbReference>
<keyword evidence="3" id="KW-1185">Reference proteome</keyword>
<organism evidence="2 3">
    <name type="scientific">Chryseobacterium wanjuense</name>
    <dbReference type="NCBI Taxonomy" id="356305"/>
    <lineage>
        <taxon>Bacteria</taxon>
        <taxon>Pseudomonadati</taxon>
        <taxon>Bacteroidota</taxon>
        <taxon>Flavobacteriia</taxon>
        <taxon>Flavobacteriales</taxon>
        <taxon>Weeksellaceae</taxon>
        <taxon>Chryseobacterium group</taxon>
        <taxon>Chryseobacterium</taxon>
    </lineage>
</organism>
<dbReference type="AlphaFoldDB" id="A0A1I0RMU5"/>
<evidence type="ECO:0000313" key="3">
    <source>
        <dbReference type="Proteomes" id="UP000199469"/>
    </source>
</evidence>
<keyword evidence="2" id="KW-0346">Stress response</keyword>
<evidence type="ECO:0000259" key="1">
    <source>
        <dbReference type="Pfam" id="PF03724"/>
    </source>
</evidence>
<dbReference type="Gene3D" id="2.40.128.270">
    <property type="match status" value="1"/>
</dbReference>
<proteinExistence type="predicted"/>
<feature type="domain" description="DUF306" evidence="1">
    <location>
        <begin position="22"/>
        <end position="128"/>
    </location>
</feature>
<reference evidence="3" key="1">
    <citation type="submission" date="2016-10" db="EMBL/GenBank/DDBJ databases">
        <authorList>
            <person name="Varghese N."/>
            <person name="Submissions S."/>
        </authorList>
    </citation>
    <scope>NUCLEOTIDE SEQUENCE [LARGE SCALE GENOMIC DNA]</scope>
    <source>
        <strain evidence="3">DSM 17724</strain>
    </source>
</reference>
<dbReference type="InterPro" id="IPR038670">
    <property type="entry name" value="HslJ-like_sf"/>
</dbReference>
<dbReference type="EMBL" id="FOIU01000002">
    <property type="protein sequence ID" value="SEW42318.1"/>
    <property type="molecule type" value="Genomic_DNA"/>
</dbReference>
<dbReference type="InterPro" id="IPR005184">
    <property type="entry name" value="DUF306_Meta_HslJ"/>
</dbReference>
<dbReference type="Proteomes" id="UP000199469">
    <property type="component" value="Unassembled WGS sequence"/>
</dbReference>
<protein>
    <submittedName>
        <fullName evidence="2">Heat shock protein HslJ</fullName>
    </submittedName>
</protein>
<sequence length="134" mass="14915">MNCTSAAKQNTQPAARDYKIQREWMLVAFGNYSKPDLIKKGAKIDLTANMEDGKIRGGAFMGCNNVFFTSEFKDKGKVKISGIGSTLKACPDMSLEDDFSKSFKNMTKYSVEGHFLTLSDDQGNQMKFVAADWD</sequence>
<gene>
    <name evidence="2" type="ORF">SAMN05421841_2940</name>
</gene>
<dbReference type="STRING" id="356305.SAMN05421841_2940"/>